<evidence type="ECO:0000313" key="3">
    <source>
        <dbReference type="EMBL" id="GET93868.1"/>
    </source>
</evidence>
<feature type="region of interest" description="Disordered" evidence="1">
    <location>
        <begin position="26"/>
        <end position="48"/>
    </location>
</feature>
<evidence type="ECO:0000313" key="2">
    <source>
        <dbReference type="EMBL" id="GET93850.1"/>
    </source>
</evidence>
<name>A0A640KWY6_LEITA</name>
<dbReference type="AlphaFoldDB" id="A0A640KWY6"/>
<dbReference type="EMBL" id="BLBS01000084">
    <property type="protein sequence ID" value="GET93868.1"/>
    <property type="molecule type" value="Genomic_DNA"/>
</dbReference>
<keyword evidence="4" id="KW-1185">Reference proteome</keyword>
<evidence type="ECO:0000256" key="1">
    <source>
        <dbReference type="SAM" id="MobiDB-lite"/>
    </source>
</evidence>
<dbReference type="EMBL" id="BLBS01000069">
    <property type="protein sequence ID" value="GET93850.1"/>
    <property type="molecule type" value="Genomic_DNA"/>
</dbReference>
<protein>
    <submittedName>
        <fullName evidence="3">Unspecified product</fullName>
    </submittedName>
</protein>
<dbReference type="VEuPathDB" id="TriTrypDB:LtaPh_9903401"/>
<gene>
    <name evidence="2" type="ORF">LtaPh_9903401</name>
    <name evidence="3" type="ORF">LtaPh_9905201</name>
</gene>
<evidence type="ECO:0000313" key="4">
    <source>
        <dbReference type="Proteomes" id="UP000419144"/>
    </source>
</evidence>
<dbReference type="Proteomes" id="UP000419144">
    <property type="component" value="Unassembled WGS sequence"/>
</dbReference>
<sequence length="68" mass="6995">MQAGRVQGPARGQMRWRPLCGVVGGAPGARRLSSRRDSASCRSGPSGTVCPLPACHAWPSAAPSRGIP</sequence>
<comment type="caution">
    <text evidence="3">The sequence shown here is derived from an EMBL/GenBank/DDBJ whole genome shotgun (WGS) entry which is preliminary data.</text>
</comment>
<accession>A0A640KWY6</accession>
<reference evidence="3 4" key="1">
    <citation type="submission" date="2019-11" db="EMBL/GenBank/DDBJ databases">
        <title>Leishmania tarentolae CDS.</title>
        <authorList>
            <person name="Goto Y."/>
            <person name="Yamagishi J."/>
        </authorList>
    </citation>
    <scope>NUCLEOTIDE SEQUENCE [LARGE SCALE GENOMIC DNA]</scope>
    <source>
        <strain evidence="3 4">Parrot Tar II</strain>
    </source>
</reference>
<organism evidence="3 4">
    <name type="scientific">Leishmania tarentolae</name>
    <name type="common">Sauroleishmania tarentolae</name>
    <dbReference type="NCBI Taxonomy" id="5689"/>
    <lineage>
        <taxon>Eukaryota</taxon>
        <taxon>Discoba</taxon>
        <taxon>Euglenozoa</taxon>
        <taxon>Kinetoplastea</taxon>
        <taxon>Metakinetoplastina</taxon>
        <taxon>Trypanosomatida</taxon>
        <taxon>Trypanosomatidae</taxon>
        <taxon>Leishmaniinae</taxon>
        <taxon>Leishmania</taxon>
        <taxon>lizard Leishmania</taxon>
    </lineage>
</organism>
<dbReference type="VEuPathDB" id="TriTrypDB:LtaPh_9905201"/>
<proteinExistence type="predicted"/>